<reference evidence="2" key="1">
    <citation type="submission" date="2018-10" db="EMBL/GenBank/DDBJ databases">
        <title>Effector identification in a new, highly contiguous assembly of the strawberry crown rot pathogen Phytophthora cactorum.</title>
        <authorList>
            <person name="Armitage A.D."/>
            <person name="Nellist C.F."/>
            <person name="Bates H."/>
            <person name="Vickerstaff R.J."/>
            <person name="Harrison R.J."/>
        </authorList>
    </citation>
    <scope>NUCLEOTIDE SEQUENCE</scope>
    <source>
        <strain evidence="1">4032</strain>
        <strain evidence="2">P415</strain>
    </source>
</reference>
<dbReference type="AlphaFoldDB" id="A0A8T1F8Q0"/>
<proteinExistence type="predicted"/>
<dbReference type="Proteomes" id="UP000697107">
    <property type="component" value="Unassembled WGS sequence"/>
</dbReference>
<gene>
    <name evidence="1" type="ORF">PC115_g17933</name>
    <name evidence="2" type="ORF">PC118_g18497</name>
</gene>
<name>A0A8T1F8Q0_9STRA</name>
<sequence length="186" mass="21056">MKWITPVLMSRMELHCSRGVNAAADGADMEYGVSGLCAVLEDALSNGDINLITFLPNGDDVYRLSMTVKLQVLWQIRMVEYHIAFHPIWFDPTEIVESKVCDLSREVHELRTTHNSEIKELGDIVKQLRQEIDDCKAELCEAKADESDLCRVDNSTEVLQLQATTAEEQYISWNGYSDSGILVKYP</sequence>
<dbReference type="EMBL" id="RCMI01000888">
    <property type="protein sequence ID" value="KAG2895161.1"/>
    <property type="molecule type" value="Genomic_DNA"/>
</dbReference>
<dbReference type="VEuPathDB" id="FungiDB:PC110_g20171"/>
<dbReference type="EMBL" id="RCML01000922">
    <property type="protein sequence ID" value="KAG2967569.1"/>
    <property type="molecule type" value="Genomic_DNA"/>
</dbReference>
<evidence type="ECO:0000313" key="3">
    <source>
        <dbReference type="Proteomes" id="UP000697107"/>
    </source>
</evidence>
<accession>A0A8T1F8Q0</accession>
<evidence type="ECO:0000313" key="2">
    <source>
        <dbReference type="EMBL" id="KAG2967569.1"/>
    </source>
</evidence>
<organism evidence="2 3">
    <name type="scientific">Phytophthora cactorum</name>
    <dbReference type="NCBI Taxonomy" id="29920"/>
    <lineage>
        <taxon>Eukaryota</taxon>
        <taxon>Sar</taxon>
        <taxon>Stramenopiles</taxon>
        <taxon>Oomycota</taxon>
        <taxon>Peronosporomycetes</taxon>
        <taxon>Peronosporales</taxon>
        <taxon>Peronosporaceae</taxon>
        <taxon>Phytophthora</taxon>
    </lineage>
</organism>
<dbReference type="Proteomes" id="UP000774804">
    <property type="component" value="Unassembled WGS sequence"/>
</dbReference>
<comment type="caution">
    <text evidence="2">The sequence shown here is derived from an EMBL/GenBank/DDBJ whole genome shotgun (WGS) entry which is preliminary data.</text>
</comment>
<evidence type="ECO:0000313" key="1">
    <source>
        <dbReference type="EMBL" id="KAG2895161.1"/>
    </source>
</evidence>
<protein>
    <submittedName>
        <fullName evidence="2">Uncharacterized protein</fullName>
    </submittedName>
</protein>